<dbReference type="Proteomes" id="UP001341840">
    <property type="component" value="Unassembled WGS sequence"/>
</dbReference>
<organism evidence="1 2">
    <name type="scientific">Stylosanthes scabra</name>
    <dbReference type="NCBI Taxonomy" id="79078"/>
    <lineage>
        <taxon>Eukaryota</taxon>
        <taxon>Viridiplantae</taxon>
        <taxon>Streptophyta</taxon>
        <taxon>Embryophyta</taxon>
        <taxon>Tracheophyta</taxon>
        <taxon>Spermatophyta</taxon>
        <taxon>Magnoliopsida</taxon>
        <taxon>eudicotyledons</taxon>
        <taxon>Gunneridae</taxon>
        <taxon>Pentapetalae</taxon>
        <taxon>rosids</taxon>
        <taxon>fabids</taxon>
        <taxon>Fabales</taxon>
        <taxon>Fabaceae</taxon>
        <taxon>Papilionoideae</taxon>
        <taxon>50 kb inversion clade</taxon>
        <taxon>dalbergioids sensu lato</taxon>
        <taxon>Dalbergieae</taxon>
        <taxon>Pterocarpus clade</taxon>
        <taxon>Stylosanthes</taxon>
    </lineage>
</organism>
<evidence type="ECO:0000313" key="2">
    <source>
        <dbReference type="Proteomes" id="UP001341840"/>
    </source>
</evidence>
<sequence length="104" mass="11737">MSVMPTEGTRGRVFGGLHPMIRANFTNKSFKVSFRDKVVGAPEPKPFLLDDSLDGDRLAVVQQRQVLGKHVSYTSLVHRLKHIWKLHGGYEILDVGFGYFLVKP</sequence>
<comment type="caution">
    <text evidence="1">The sequence shown here is derived from an EMBL/GenBank/DDBJ whole genome shotgun (WGS) entry which is preliminary data.</text>
</comment>
<accession>A0ABU6VJI6</accession>
<proteinExistence type="predicted"/>
<dbReference type="EMBL" id="JASCZI010151378">
    <property type="protein sequence ID" value="MED6172451.1"/>
    <property type="molecule type" value="Genomic_DNA"/>
</dbReference>
<evidence type="ECO:0000313" key="1">
    <source>
        <dbReference type="EMBL" id="MED6172451.1"/>
    </source>
</evidence>
<keyword evidence="2" id="KW-1185">Reference proteome</keyword>
<evidence type="ECO:0008006" key="3">
    <source>
        <dbReference type="Google" id="ProtNLM"/>
    </source>
</evidence>
<gene>
    <name evidence="1" type="ORF">PIB30_050212</name>
</gene>
<reference evidence="1 2" key="1">
    <citation type="journal article" date="2023" name="Plants (Basel)">
        <title>Bridging the Gap: Combining Genomics and Transcriptomics Approaches to Understand Stylosanthes scabra, an Orphan Legume from the Brazilian Caatinga.</title>
        <authorList>
            <person name="Ferreira-Neto J.R.C."/>
            <person name="da Silva M.D."/>
            <person name="Binneck E."/>
            <person name="de Melo N.F."/>
            <person name="da Silva R.H."/>
            <person name="de Melo A.L.T.M."/>
            <person name="Pandolfi V."/>
            <person name="Bustamante F.O."/>
            <person name="Brasileiro-Vidal A.C."/>
            <person name="Benko-Iseppon A.M."/>
        </authorList>
    </citation>
    <scope>NUCLEOTIDE SEQUENCE [LARGE SCALE GENOMIC DNA]</scope>
    <source>
        <tissue evidence="1">Leaves</tissue>
    </source>
</reference>
<name>A0ABU6VJI6_9FABA</name>
<protein>
    <recommendedName>
        <fullName evidence="3">DUF4283 domain-containing protein</fullName>
    </recommendedName>
</protein>